<sequence length="275" mass="30513">MANFIKNIFSRASKRKRHAGGDQQKAESLSNSYCEHTWDLDRVRDSYPSSKINIRNPGHSQGLSSSEAKQLLEKNGPNALPKAKEITDLELLGRQFLNFLWGLLLLAAVFSFISFIRQEKTDQSDLWVAIIIIITINGFCFISFYQERKAIKAVSGFKNLLPEASVTVRDGTEASIPAADLVVGDIIRIKNGSRVPADARILQCSQLKLETSAITGEAEPIDHTSDPAPENVNIFDAKNVAFNGSLCVDGDGVGIVIRTGYWPNCWIDYKPRRKT</sequence>
<accession>A0A914EHQ3</accession>
<dbReference type="Gene3D" id="2.70.150.10">
    <property type="entry name" value="Calcium-transporting ATPase, cytoplasmic transduction domain A"/>
    <property type="match status" value="1"/>
</dbReference>
<keyword evidence="1" id="KW-0472">Membrane</keyword>
<keyword evidence="1" id="KW-1133">Transmembrane helix</keyword>
<dbReference type="PANTHER" id="PTHR43294:SF5">
    <property type="entry name" value="CATION-TRANSPORTING P-TYPE ATPASE N-TERMINAL DOMAIN-CONTAINING PROTEIN"/>
    <property type="match status" value="1"/>
</dbReference>
<dbReference type="GO" id="GO:0005886">
    <property type="term" value="C:plasma membrane"/>
    <property type="evidence" value="ECO:0007669"/>
    <property type="project" value="TreeGrafter"/>
</dbReference>
<dbReference type="Gene3D" id="1.20.1110.10">
    <property type="entry name" value="Calcium-transporting ATPase, transmembrane domain"/>
    <property type="match status" value="1"/>
</dbReference>
<proteinExistence type="predicted"/>
<dbReference type="InterPro" id="IPR050510">
    <property type="entry name" value="Cation_transp_ATPase_P-type"/>
</dbReference>
<keyword evidence="1" id="KW-0812">Transmembrane</keyword>
<dbReference type="InterPro" id="IPR008250">
    <property type="entry name" value="ATPase_P-typ_transduc_dom_A_sf"/>
</dbReference>
<evidence type="ECO:0000259" key="2">
    <source>
        <dbReference type="SMART" id="SM00831"/>
    </source>
</evidence>
<name>A0A914EHQ3_9BILA</name>
<dbReference type="InterPro" id="IPR004014">
    <property type="entry name" value="ATPase_P-typ_cation-transptr_N"/>
</dbReference>
<dbReference type="SMART" id="SM00831">
    <property type="entry name" value="Cation_ATPase_N"/>
    <property type="match status" value="1"/>
</dbReference>
<dbReference type="SUPFAM" id="SSF81665">
    <property type="entry name" value="Calcium ATPase, transmembrane domain M"/>
    <property type="match status" value="1"/>
</dbReference>
<dbReference type="InterPro" id="IPR023298">
    <property type="entry name" value="ATPase_P-typ_TM_dom_sf"/>
</dbReference>
<evidence type="ECO:0000313" key="3">
    <source>
        <dbReference type="Proteomes" id="UP000887540"/>
    </source>
</evidence>
<dbReference type="Proteomes" id="UP000887540">
    <property type="component" value="Unplaced"/>
</dbReference>
<dbReference type="PANTHER" id="PTHR43294">
    <property type="entry name" value="SODIUM/POTASSIUM-TRANSPORTING ATPASE SUBUNIT ALPHA"/>
    <property type="match status" value="1"/>
</dbReference>
<feature type="transmembrane region" description="Helical" evidence="1">
    <location>
        <begin position="96"/>
        <end position="114"/>
    </location>
</feature>
<evidence type="ECO:0000256" key="1">
    <source>
        <dbReference type="SAM" id="Phobius"/>
    </source>
</evidence>
<dbReference type="InterPro" id="IPR059000">
    <property type="entry name" value="ATPase_P-type_domA"/>
</dbReference>
<organism evidence="3 4">
    <name type="scientific">Acrobeloides nanus</name>
    <dbReference type="NCBI Taxonomy" id="290746"/>
    <lineage>
        <taxon>Eukaryota</taxon>
        <taxon>Metazoa</taxon>
        <taxon>Ecdysozoa</taxon>
        <taxon>Nematoda</taxon>
        <taxon>Chromadorea</taxon>
        <taxon>Rhabditida</taxon>
        <taxon>Tylenchina</taxon>
        <taxon>Cephalobomorpha</taxon>
        <taxon>Cephaloboidea</taxon>
        <taxon>Cephalobidae</taxon>
        <taxon>Acrobeloides</taxon>
    </lineage>
</organism>
<reference evidence="4" key="1">
    <citation type="submission" date="2022-11" db="UniProtKB">
        <authorList>
            <consortium name="WormBaseParasite"/>
        </authorList>
    </citation>
    <scope>IDENTIFICATION</scope>
</reference>
<dbReference type="GO" id="GO:0005391">
    <property type="term" value="F:P-type sodium:potassium-exchanging transporter activity"/>
    <property type="evidence" value="ECO:0007669"/>
    <property type="project" value="TreeGrafter"/>
</dbReference>
<dbReference type="WBParaSite" id="ACRNAN_scaffold8433.g12406.t1">
    <property type="protein sequence ID" value="ACRNAN_scaffold8433.g12406.t1"/>
    <property type="gene ID" value="ACRNAN_scaffold8433.g12406"/>
</dbReference>
<protein>
    <submittedName>
        <fullName evidence="4">Cation-transporting P-type ATPase N-terminal domain-containing protein</fullName>
    </submittedName>
</protein>
<keyword evidence="3" id="KW-1185">Reference proteome</keyword>
<dbReference type="GO" id="GO:0030007">
    <property type="term" value="P:intracellular potassium ion homeostasis"/>
    <property type="evidence" value="ECO:0007669"/>
    <property type="project" value="TreeGrafter"/>
</dbReference>
<dbReference type="Pfam" id="PF00122">
    <property type="entry name" value="E1-E2_ATPase"/>
    <property type="match status" value="1"/>
</dbReference>
<dbReference type="GO" id="GO:0036376">
    <property type="term" value="P:sodium ion export across plasma membrane"/>
    <property type="evidence" value="ECO:0007669"/>
    <property type="project" value="TreeGrafter"/>
</dbReference>
<dbReference type="AlphaFoldDB" id="A0A914EHQ3"/>
<dbReference type="GO" id="GO:0006883">
    <property type="term" value="P:intracellular sodium ion homeostasis"/>
    <property type="evidence" value="ECO:0007669"/>
    <property type="project" value="TreeGrafter"/>
</dbReference>
<dbReference type="GO" id="GO:1902600">
    <property type="term" value="P:proton transmembrane transport"/>
    <property type="evidence" value="ECO:0007669"/>
    <property type="project" value="TreeGrafter"/>
</dbReference>
<dbReference type="Pfam" id="PF00690">
    <property type="entry name" value="Cation_ATPase_N"/>
    <property type="match status" value="1"/>
</dbReference>
<dbReference type="GO" id="GO:1990573">
    <property type="term" value="P:potassium ion import across plasma membrane"/>
    <property type="evidence" value="ECO:0007669"/>
    <property type="project" value="TreeGrafter"/>
</dbReference>
<evidence type="ECO:0000313" key="4">
    <source>
        <dbReference type="WBParaSite" id="ACRNAN_scaffold8433.g12406.t1"/>
    </source>
</evidence>
<dbReference type="SUPFAM" id="SSF81653">
    <property type="entry name" value="Calcium ATPase, transduction domain A"/>
    <property type="match status" value="1"/>
</dbReference>
<feature type="domain" description="Cation-transporting P-type ATPase N-terminal" evidence="2">
    <location>
        <begin position="34"/>
        <end position="116"/>
    </location>
</feature>
<feature type="transmembrane region" description="Helical" evidence="1">
    <location>
        <begin position="126"/>
        <end position="145"/>
    </location>
</feature>